<protein>
    <recommendedName>
        <fullName evidence="14">Methionine--tRNA ligase</fullName>
        <ecNumber evidence="14">6.1.1.10</ecNumber>
    </recommendedName>
    <alternativeName>
        <fullName evidence="14">Methionyl-tRNA synthetase</fullName>
        <shortName evidence="14">MetRS</shortName>
    </alternativeName>
</protein>
<evidence type="ECO:0000256" key="10">
    <source>
        <dbReference type="ARBA" id="ARBA00022884"/>
    </source>
</evidence>
<feature type="binding site" evidence="14">
    <location>
        <position position="153"/>
    </location>
    <ligand>
        <name>Zn(2+)</name>
        <dbReference type="ChEBI" id="CHEBI:29105"/>
    </ligand>
</feature>
<dbReference type="SUPFAM" id="SSF47323">
    <property type="entry name" value="Anticodon-binding domain of a subclass of class I aminoacyl-tRNA synthetases"/>
    <property type="match status" value="1"/>
</dbReference>
<evidence type="ECO:0000256" key="14">
    <source>
        <dbReference type="HAMAP-Rule" id="MF_00098"/>
    </source>
</evidence>
<evidence type="ECO:0000256" key="13">
    <source>
        <dbReference type="ARBA" id="ARBA00047364"/>
    </source>
</evidence>
<dbReference type="SUPFAM" id="SSF50249">
    <property type="entry name" value="Nucleic acid-binding proteins"/>
    <property type="match status" value="1"/>
</dbReference>
<dbReference type="GO" id="GO:0005829">
    <property type="term" value="C:cytosol"/>
    <property type="evidence" value="ECO:0007669"/>
    <property type="project" value="TreeGrafter"/>
</dbReference>
<dbReference type="GO" id="GO:0006431">
    <property type="term" value="P:methionyl-tRNA aminoacylation"/>
    <property type="evidence" value="ECO:0007669"/>
    <property type="project" value="UniProtKB-UniRule"/>
</dbReference>
<dbReference type="GO" id="GO:0017101">
    <property type="term" value="C:aminoacyl-tRNA synthetase multienzyme complex"/>
    <property type="evidence" value="ECO:0007669"/>
    <property type="project" value="TreeGrafter"/>
</dbReference>
<feature type="binding site" evidence="14">
    <location>
        <position position="343"/>
    </location>
    <ligand>
        <name>ATP</name>
        <dbReference type="ChEBI" id="CHEBI:30616"/>
    </ligand>
</feature>
<dbReference type="SUPFAM" id="SSF52374">
    <property type="entry name" value="Nucleotidylyl transferase"/>
    <property type="match status" value="1"/>
</dbReference>
<dbReference type="Pfam" id="PF01588">
    <property type="entry name" value="tRNA_bind"/>
    <property type="match status" value="1"/>
</dbReference>
<evidence type="ECO:0000256" key="5">
    <source>
        <dbReference type="ARBA" id="ARBA00022598"/>
    </source>
</evidence>
<sequence length="690" mass="77524">MTHDTYPTDEPAVVTCGLPYANGDLHIGHFRTYVGGDVYARALETLGQQTAFVCGSDMHGTPVAVDAKQNDEDPETLALDYYREHKALFPEFNVEFDEYGHTRQPTNIEITTQIVQTLEERGYIDEREATVAYDPEADQTLPDRYVEGTCPYCGSKARGDECDEGCGRHLEPGEIENPVSTITGNEAEYREQTHKFFRLSDLQEYLQALIERLEGTDNAKHQPREWIFGELEDWCITRDIDWGVDYPGELPDGQDRLVLYVWVDAHIEYISATKQYTERAGATEYDWKSAWKDDGEIIHIIGRDIIQHHTVFWPSVLHATDYNEPRAVLASGFMTLHGKGFSKSRGRAIWAREYLDEGFHPDLLRYYLMTTGGFQQDVDFSWEKFSEKVNNDLVGTLGNFLYRSLLFAHRNFGGTPEADPSKTVTARIEDAIVAFNTAVNEYTVREIGTIAVTLARFGNEYIQNNEPWALTDSDPERAAKVIRDCVQLVKAIAVLLEPVAPEKSQALWKQLNEDGSVHDQTVQAALDPPSQEFDAPTELFETLEDERVEQLNAKLDKRVREISGDAAVSSEANGNELAEVEPLTDERVSMETFETIDLRTGEVQSADPIAESDHLVKLMVDIGHETRQIVAGIKQSHDIEALPGTQVVIVANLEPATIMDHESNGMLLAAGEQVDLLTTTEDTQPGTKIR</sequence>
<evidence type="ECO:0000256" key="2">
    <source>
        <dbReference type="ARBA" id="ARBA00011738"/>
    </source>
</evidence>
<dbReference type="Pfam" id="PF09334">
    <property type="entry name" value="tRNA-synt_1g"/>
    <property type="match status" value="1"/>
</dbReference>
<dbReference type="Proteomes" id="UP000282322">
    <property type="component" value="Unassembled WGS sequence"/>
</dbReference>
<dbReference type="NCBIfam" id="TIGR00398">
    <property type="entry name" value="metG"/>
    <property type="match status" value="1"/>
</dbReference>
<dbReference type="InterPro" id="IPR012340">
    <property type="entry name" value="NA-bd_OB-fold"/>
</dbReference>
<evidence type="ECO:0000256" key="7">
    <source>
        <dbReference type="ARBA" id="ARBA00022741"/>
    </source>
</evidence>
<evidence type="ECO:0000256" key="1">
    <source>
        <dbReference type="ARBA" id="ARBA00004496"/>
    </source>
</evidence>
<keyword evidence="5 14" id="KW-0436">Ligase</keyword>
<dbReference type="InterPro" id="IPR002547">
    <property type="entry name" value="tRNA-bd_dom"/>
</dbReference>
<keyword evidence="4 14" id="KW-0820">tRNA-binding</keyword>
<keyword evidence="8 14" id="KW-0862">Zinc</keyword>
<evidence type="ECO:0000313" key="17">
    <source>
        <dbReference type="Proteomes" id="UP000282322"/>
    </source>
</evidence>
<dbReference type="InterPro" id="IPR014729">
    <property type="entry name" value="Rossmann-like_a/b/a_fold"/>
</dbReference>
<keyword evidence="6 14" id="KW-0479">Metal-binding</keyword>
<dbReference type="FunFam" id="2.20.28.20:FF:000001">
    <property type="entry name" value="Methionine--tRNA ligase"/>
    <property type="match status" value="1"/>
</dbReference>
<evidence type="ECO:0000259" key="15">
    <source>
        <dbReference type="PROSITE" id="PS50886"/>
    </source>
</evidence>
<evidence type="ECO:0000256" key="4">
    <source>
        <dbReference type="ARBA" id="ARBA00022555"/>
    </source>
</evidence>
<reference evidence="16 17" key="1">
    <citation type="submission" date="2018-11" db="EMBL/GenBank/DDBJ databases">
        <title>Taxonoimc description of Halomarina strain SPP-AMP-1.</title>
        <authorList>
            <person name="Pal Y."/>
            <person name="Srinivasana K."/>
            <person name="Verma A."/>
            <person name="Kumar P."/>
        </authorList>
    </citation>
    <scope>NUCLEOTIDE SEQUENCE [LARGE SCALE GENOMIC DNA]</scope>
    <source>
        <strain evidence="16 17">SPP-AMP-1</strain>
    </source>
</reference>
<comment type="caution">
    <text evidence="14">Lacks conserved residue(s) required for the propagation of feature annotation.</text>
</comment>
<keyword evidence="12 14" id="KW-0030">Aminoacyl-tRNA synthetase</keyword>
<comment type="similarity">
    <text evidence="14">Belongs to the class-I aminoacyl-tRNA synthetase family. MetG type 1 subfamily.</text>
</comment>
<keyword evidence="17" id="KW-1185">Reference proteome</keyword>
<dbReference type="InterPro" id="IPR041872">
    <property type="entry name" value="Anticodon_Met"/>
</dbReference>
<dbReference type="AlphaFoldDB" id="A0A3P3R988"/>
<dbReference type="SUPFAM" id="SSF57770">
    <property type="entry name" value="Methionyl-tRNA synthetase (MetRS), Zn-domain"/>
    <property type="match status" value="1"/>
</dbReference>
<dbReference type="PANTHER" id="PTHR45765">
    <property type="entry name" value="METHIONINE--TRNA LIGASE"/>
    <property type="match status" value="1"/>
</dbReference>
<evidence type="ECO:0000256" key="6">
    <source>
        <dbReference type="ARBA" id="ARBA00022723"/>
    </source>
</evidence>
<evidence type="ECO:0000256" key="11">
    <source>
        <dbReference type="ARBA" id="ARBA00022917"/>
    </source>
</evidence>
<feature type="short sequence motif" description="'HIGH' region" evidence="14">
    <location>
        <begin position="19"/>
        <end position="29"/>
    </location>
</feature>
<dbReference type="Gene3D" id="2.20.28.20">
    <property type="entry name" value="Methionyl-tRNA synthetase, Zn-domain"/>
    <property type="match status" value="1"/>
</dbReference>
<dbReference type="PROSITE" id="PS50886">
    <property type="entry name" value="TRBD"/>
    <property type="match status" value="1"/>
</dbReference>
<comment type="caution">
    <text evidence="16">The sequence shown here is derived from an EMBL/GenBank/DDBJ whole genome shotgun (WGS) entry which is preliminary data.</text>
</comment>
<dbReference type="InterPro" id="IPR014758">
    <property type="entry name" value="Met-tRNA_synth"/>
</dbReference>
<comment type="subcellular location">
    <subcellularLocation>
        <location evidence="1 14">Cytoplasm</location>
    </subcellularLocation>
</comment>
<keyword evidence="3 14" id="KW-0963">Cytoplasm</keyword>
<dbReference type="InterPro" id="IPR015413">
    <property type="entry name" value="Methionyl/Leucyl_tRNA_Synth"/>
</dbReference>
<dbReference type="PANTHER" id="PTHR45765:SF1">
    <property type="entry name" value="METHIONINE--TRNA LIGASE, CYTOPLASMIC"/>
    <property type="match status" value="1"/>
</dbReference>
<feature type="domain" description="TRNA-binding" evidence="15">
    <location>
        <begin position="592"/>
        <end position="690"/>
    </location>
</feature>
<dbReference type="Gene3D" id="1.10.730.10">
    <property type="entry name" value="Isoleucyl-tRNA Synthetase, Domain 1"/>
    <property type="match status" value="1"/>
</dbReference>
<name>A0A3P3R988_9EURY</name>
<dbReference type="InterPro" id="IPR001412">
    <property type="entry name" value="aa-tRNA-synth_I_CS"/>
</dbReference>
<comment type="catalytic activity">
    <reaction evidence="13 14">
        <text>tRNA(Met) + L-methionine + ATP = L-methionyl-tRNA(Met) + AMP + diphosphate</text>
        <dbReference type="Rhea" id="RHEA:13481"/>
        <dbReference type="Rhea" id="RHEA-COMP:9667"/>
        <dbReference type="Rhea" id="RHEA-COMP:9698"/>
        <dbReference type="ChEBI" id="CHEBI:30616"/>
        <dbReference type="ChEBI" id="CHEBI:33019"/>
        <dbReference type="ChEBI" id="CHEBI:57844"/>
        <dbReference type="ChEBI" id="CHEBI:78442"/>
        <dbReference type="ChEBI" id="CHEBI:78530"/>
        <dbReference type="ChEBI" id="CHEBI:456215"/>
        <dbReference type="EC" id="6.1.1.10"/>
    </reaction>
</comment>
<dbReference type="InterPro" id="IPR029038">
    <property type="entry name" value="MetRS_Zn"/>
</dbReference>
<dbReference type="OrthoDB" id="371856at2157"/>
<dbReference type="InterPro" id="IPR023458">
    <property type="entry name" value="Met-tRNA_ligase_1"/>
</dbReference>
<keyword evidence="11 14" id="KW-0648">Protein biosynthesis</keyword>
<dbReference type="HAMAP" id="MF_00098">
    <property type="entry name" value="Met_tRNA_synth_type1"/>
    <property type="match status" value="1"/>
</dbReference>
<dbReference type="GO" id="GO:0004825">
    <property type="term" value="F:methionine-tRNA ligase activity"/>
    <property type="evidence" value="ECO:0007669"/>
    <property type="project" value="UniProtKB-UniRule"/>
</dbReference>
<dbReference type="GO" id="GO:0005524">
    <property type="term" value="F:ATP binding"/>
    <property type="evidence" value="ECO:0007669"/>
    <property type="project" value="UniProtKB-UniRule"/>
</dbReference>
<evidence type="ECO:0000256" key="12">
    <source>
        <dbReference type="ARBA" id="ARBA00023146"/>
    </source>
</evidence>
<evidence type="ECO:0000256" key="8">
    <source>
        <dbReference type="ARBA" id="ARBA00022833"/>
    </source>
</evidence>
<dbReference type="RefSeq" id="WP_124955283.1">
    <property type="nucleotide sequence ID" value="NZ_RRCH01000024.1"/>
</dbReference>
<feature type="binding site" evidence="14">
    <location>
        <position position="150"/>
    </location>
    <ligand>
        <name>Zn(2+)</name>
        <dbReference type="ChEBI" id="CHEBI:29105"/>
    </ligand>
</feature>
<keyword evidence="7 14" id="KW-0547">Nucleotide-binding</keyword>
<dbReference type="PRINTS" id="PR01041">
    <property type="entry name" value="TRNASYNTHMET"/>
</dbReference>
<dbReference type="PROSITE" id="PS00178">
    <property type="entry name" value="AA_TRNA_LIGASE_I"/>
    <property type="match status" value="1"/>
</dbReference>
<keyword evidence="9 14" id="KW-0067">ATP-binding</keyword>
<comment type="subunit">
    <text evidence="2 14">Homodimer.</text>
</comment>
<feature type="binding site" evidence="14">
    <location>
        <position position="166"/>
    </location>
    <ligand>
        <name>Zn(2+)</name>
        <dbReference type="ChEBI" id="CHEBI:29105"/>
    </ligand>
</feature>
<dbReference type="Gene3D" id="2.40.50.140">
    <property type="entry name" value="Nucleic acid-binding proteins"/>
    <property type="match status" value="1"/>
</dbReference>
<evidence type="ECO:0000313" key="16">
    <source>
        <dbReference type="EMBL" id="RRJ29986.1"/>
    </source>
</evidence>
<feature type="binding site" evidence="14">
    <location>
        <position position="162"/>
    </location>
    <ligand>
        <name>Zn(2+)</name>
        <dbReference type="ChEBI" id="CHEBI:29105"/>
    </ligand>
</feature>
<dbReference type="GO" id="GO:0000049">
    <property type="term" value="F:tRNA binding"/>
    <property type="evidence" value="ECO:0007669"/>
    <property type="project" value="UniProtKB-UniRule"/>
</dbReference>
<dbReference type="Gene3D" id="3.40.50.620">
    <property type="entry name" value="HUPs"/>
    <property type="match status" value="1"/>
</dbReference>
<dbReference type="InterPro" id="IPR033911">
    <property type="entry name" value="MetRS_core"/>
</dbReference>
<organism evidence="16 17">
    <name type="scientific">Halocatena pleomorpha</name>
    <dbReference type="NCBI Taxonomy" id="1785090"/>
    <lineage>
        <taxon>Archaea</taxon>
        <taxon>Methanobacteriati</taxon>
        <taxon>Methanobacteriota</taxon>
        <taxon>Stenosarchaea group</taxon>
        <taxon>Halobacteria</taxon>
        <taxon>Halobacteriales</taxon>
        <taxon>Natronomonadaceae</taxon>
        <taxon>Halocatena</taxon>
    </lineage>
</organism>
<comment type="cofactor">
    <cofactor evidence="14">
        <name>Zn(2+)</name>
        <dbReference type="ChEBI" id="CHEBI:29105"/>
    </cofactor>
    <text evidence="14">Binds 1 zinc ion per subunit.</text>
</comment>
<dbReference type="EMBL" id="RRCH01000024">
    <property type="protein sequence ID" value="RRJ29986.1"/>
    <property type="molecule type" value="Genomic_DNA"/>
</dbReference>
<dbReference type="GO" id="GO:0046872">
    <property type="term" value="F:metal ion binding"/>
    <property type="evidence" value="ECO:0007669"/>
    <property type="project" value="UniProtKB-KW"/>
</dbReference>
<gene>
    <name evidence="14" type="primary">metG</name>
    <name evidence="16" type="ORF">EIK79_11630</name>
</gene>
<dbReference type="EC" id="6.1.1.10" evidence="14"/>
<comment type="function">
    <text evidence="14">Is required not only for elongation of protein synthesis but also for the initiation of all mRNA translation through initiator tRNA(fMet) aminoacylation.</text>
</comment>
<evidence type="ECO:0000256" key="3">
    <source>
        <dbReference type="ARBA" id="ARBA00022490"/>
    </source>
</evidence>
<dbReference type="CDD" id="cd07957">
    <property type="entry name" value="Anticodon_Ia_Met"/>
    <property type="match status" value="1"/>
</dbReference>
<dbReference type="InterPro" id="IPR009080">
    <property type="entry name" value="tRNAsynth_Ia_anticodon-bd"/>
</dbReference>
<accession>A0A3P3R988</accession>
<dbReference type="InterPro" id="IPR004495">
    <property type="entry name" value="Met-tRNA-synth_bsu_C"/>
</dbReference>
<evidence type="ECO:0000256" key="9">
    <source>
        <dbReference type="ARBA" id="ARBA00022840"/>
    </source>
</evidence>
<proteinExistence type="inferred from homology"/>
<keyword evidence="10 14" id="KW-0694">RNA-binding</keyword>
<dbReference type="NCBIfam" id="NF001100">
    <property type="entry name" value="PRK00133.1"/>
    <property type="match status" value="1"/>
</dbReference>
<dbReference type="CDD" id="cd02800">
    <property type="entry name" value="tRNA_bind_EcMetRS_like"/>
    <property type="match status" value="1"/>
</dbReference>
<dbReference type="Pfam" id="PF19303">
    <property type="entry name" value="Anticodon_3"/>
    <property type="match status" value="1"/>
</dbReference>